<dbReference type="AlphaFoldDB" id="A0A243S1F3"/>
<gene>
    <name evidence="2" type="ORF">CA983_20450</name>
</gene>
<evidence type="ECO:0000313" key="2">
    <source>
        <dbReference type="EMBL" id="OUD01403.1"/>
    </source>
</evidence>
<sequence length="100" mass="10301">MPWTADGAGSAWTADGAGSAVGRREHTSSSVATSCDYGILPFGRRHSGGQPCQNRITGDPRTAPLRYITTGPSAGITPSGRKIFGMSLESDTGPEGFADT</sequence>
<feature type="region of interest" description="Disordered" evidence="1">
    <location>
        <begin position="1"/>
        <end position="31"/>
    </location>
</feature>
<comment type="caution">
    <text evidence="2">The sequence shown here is derived from an EMBL/GenBank/DDBJ whole genome shotgun (WGS) entry which is preliminary data.</text>
</comment>
<reference evidence="2 3" key="1">
    <citation type="submission" date="2017-05" db="EMBL/GenBank/DDBJ databases">
        <title>Biotechnological potential of actinobacteria isolated from South African environments.</title>
        <authorList>
            <person name="Le Roes-Hill M."/>
            <person name="Prins A."/>
            <person name="Durrell K.A."/>
        </authorList>
    </citation>
    <scope>NUCLEOTIDE SEQUENCE [LARGE SCALE GENOMIC DNA]</scope>
    <source>
        <strain evidence="2 3">HMC13</strain>
    </source>
</reference>
<proteinExistence type="predicted"/>
<organism evidence="2 3">
    <name type="scientific">Streptomyces swartbergensis</name>
    <dbReference type="NCBI Taxonomy" id="487165"/>
    <lineage>
        <taxon>Bacteria</taxon>
        <taxon>Bacillati</taxon>
        <taxon>Actinomycetota</taxon>
        <taxon>Actinomycetes</taxon>
        <taxon>Kitasatosporales</taxon>
        <taxon>Streptomycetaceae</taxon>
        <taxon>Streptomyces</taxon>
    </lineage>
</organism>
<accession>A0A243S1F3</accession>
<evidence type="ECO:0000313" key="3">
    <source>
        <dbReference type="Proteomes" id="UP000195105"/>
    </source>
</evidence>
<dbReference type="EMBL" id="NGFN01000122">
    <property type="protein sequence ID" value="OUD01403.1"/>
    <property type="molecule type" value="Genomic_DNA"/>
</dbReference>
<protein>
    <submittedName>
        <fullName evidence="2">Uncharacterized protein</fullName>
    </submittedName>
</protein>
<name>A0A243S1F3_9ACTN</name>
<dbReference type="Proteomes" id="UP000195105">
    <property type="component" value="Unassembled WGS sequence"/>
</dbReference>
<evidence type="ECO:0000256" key="1">
    <source>
        <dbReference type="SAM" id="MobiDB-lite"/>
    </source>
</evidence>
<keyword evidence="3" id="KW-1185">Reference proteome</keyword>